<evidence type="ECO:0000256" key="2">
    <source>
        <dbReference type="ARBA" id="ARBA00022598"/>
    </source>
</evidence>
<dbReference type="Gene3D" id="3.40.50.12780">
    <property type="entry name" value="N-terminal domain of ligase-like"/>
    <property type="match status" value="1"/>
</dbReference>
<feature type="domain" description="AMP-dependent synthetase/ligase" evidence="3">
    <location>
        <begin position="4"/>
        <end position="358"/>
    </location>
</feature>
<evidence type="ECO:0000313" key="6">
    <source>
        <dbReference type="Proteomes" id="UP000244338"/>
    </source>
</evidence>
<accession>A0A2R6Y201</accession>
<comment type="caution">
    <text evidence="5">The sequence shown here is derived from an EMBL/GenBank/DDBJ whole genome shotgun (WGS) entry which is preliminary data.</text>
</comment>
<dbReference type="InterPro" id="IPR042099">
    <property type="entry name" value="ANL_N_sf"/>
</dbReference>
<protein>
    <submittedName>
        <fullName evidence="5">Long-chain-fatty-acid--CoA ligase</fullName>
    </submittedName>
</protein>
<dbReference type="PANTHER" id="PTHR43201">
    <property type="entry name" value="ACYL-COA SYNTHETASE"/>
    <property type="match status" value="1"/>
</dbReference>
<name>A0A2R6Y201_9BACL</name>
<feature type="domain" description="AMP-binding enzyme C-terminal" evidence="4">
    <location>
        <begin position="408"/>
        <end position="483"/>
    </location>
</feature>
<dbReference type="EMBL" id="PEBX01000022">
    <property type="protein sequence ID" value="PTQ56665.1"/>
    <property type="molecule type" value="Genomic_DNA"/>
</dbReference>
<dbReference type="CDD" id="cd17631">
    <property type="entry name" value="FACL_FadD13-like"/>
    <property type="match status" value="1"/>
</dbReference>
<dbReference type="InterPro" id="IPR020845">
    <property type="entry name" value="AMP-binding_CS"/>
</dbReference>
<reference evidence="6" key="1">
    <citation type="journal article" date="2018" name="Sci. Rep.">
        <title>Lignite coal burning seam in the remote Altai Mountains harbors a hydrogen-driven thermophilic microbial community.</title>
        <authorList>
            <person name="Kadnikov V.V."/>
            <person name="Mardanov A.V."/>
            <person name="Ivasenko D.A."/>
            <person name="Antsiferov D.V."/>
            <person name="Beletsky A.V."/>
            <person name="Karnachuk O.V."/>
            <person name="Ravin N.V."/>
        </authorList>
    </citation>
    <scope>NUCLEOTIDE SEQUENCE [LARGE SCALE GENOMIC DNA]</scope>
</reference>
<dbReference type="GO" id="GO:0006631">
    <property type="term" value="P:fatty acid metabolic process"/>
    <property type="evidence" value="ECO:0007669"/>
    <property type="project" value="TreeGrafter"/>
</dbReference>
<organism evidence="5 6">
    <name type="scientific">Candidatus Carbonibacillus altaicus</name>
    <dbReference type="NCBI Taxonomy" id="2163959"/>
    <lineage>
        <taxon>Bacteria</taxon>
        <taxon>Bacillati</taxon>
        <taxon>Bacillota</taxon>
        <taxon>Bacilli</taxon>
        <taxon>Bacillales</taxon>
        <taxon>Candidatus Carbonibacillus</taxon>
    </lineage>
</organism>
<dbReference type="GO" id="GO:0031956">
    <property type="term" value="F:medium-chain fatty acid-CoA ligase activity"/>
    <property type="evidence" value="ECO:0007669"/>
    <property type="project" value="TreeGrafter"/>
</dbReference>
<keyword evidence="2 5" id="KW-0436">Ligase</keyword>
<comment type="similarity">
    <text evidence="1">Belongs to the ATP-dependent AMP-binding enzyme family.</text>
</comment>
<dbReference type="Proteomes" id="UP000244338">
    <property type="component" value="Unassembled WGS sequence"/>
</dbReference>
<dbReference type="PANTHER" id="PTHR43201:SF5">
    <property type="entry name" value="MEDIUM-CHAIN ACYL-COA LIGASE ACSF2, MITOCHONDRIAL"/>
    <property type="match status" value="1"/>
</dbReference>
<evidence type="ECO:0000256" key="1">
    <source>
        <dbReference type="ARBA" id="ARBA00006432"/>
    </source>
</evidence>
<dbReference type="Pfam" id="PF00501">
    <property type="entry name" value="AMP-binding"/>
    <property type="match status" value="1"/>
</dbReference>
<proteinExistence type="inferred from homology"/>
<dbReference type="InterPro" id="IPR000873">
    <property type="entry name" value="AMP-dep_synth/lig_dom"/>
</dbReference>
<dbReference type="Gene3D" id="3.30.300.30">
    <property type="match status" value="1"/>
</dbReference>
<gene>
    <name evidence="5" type="ORF">BSOLF_2815</name>
</gene>
<dbReference type="SUPFAM" id="SSF56801">
    <property type="entry name" value="Acetyl-CoA synthetase-like"/>
    <property type="match status" value="1"/>
</dbReference>
<dbReference type="FunFam" id="3.30.300.30:FF:000008">
    <property type="entry name" value="2,3-dihydroxybenzoate-AMP ligase"/>
    <property type="match status" value="1"/>
</dbReference>
<evidence type="ECO:0000259" key="4">
    <source>
        <dbReference type="Pfam" id="PF13193"/>
    </source>
</evidence>
<evidence type="ECO:0000259" key="3">
    <source>
        <dbReference type="Pfam" id="PF00501"/>
    </source>
</evidence>
<dbReference type="AlphaFoldDB" id="A0A2R6Y201"/>
<dbReference type="PROSITE" id="PS00455">
    <property type="entry name" value="AMP_BINDING"/>
    <property type="match status" value="1"/>
</dbReference>
<dbReference type="InterPro" id="IPR025110">
    <property type="entry name" value="AMP-bd_C"/>
</dbReference>
<dbReference type="InterPro" id="IPR045851">
    <property type="entry name" value="AMP-bd_C_sf"/>
</dbReference>
<evidence type="ECO:0000313" key="5">
    <source>
        <dbReference type="EMBL" id="PTQ56665.1"/>
    </source>
</evidence>
<sequence length="497" mass="55239">MSAGRIALIDRTTGKRVRYEELWAMVVEDAVRLEALGVQKGDRLALIVPNGLDYFRLLFAAGFRGAVFVPLNTRLAPREWKTVLDDARPTLLLFADRFSEVAHATGLVGDEQRAMRTMSLGDFWGLAVTKRDEAWHTVGEPPWEMVQSSDPWVMLYTGGSTGKPKGVLLTHDNILWNAINTVASWQLAERDVTYTIMPLFHSGGLNALSMPLLYAGGAVVLDEQFDPDETWRVIAEERVTIILLVPTMHQALLRSPLFKQVDLSHDPIFLSGGAPCPLSIYDAYAARDLKFKEGYGLTEAGPNNFYLTPEEARRKRGSVGRPMLHNRITLIDDGGQPVPPGAVGEIVIEGPHVFLGYWENETETRHALRDGRLYTGDLGRVDEDGYYYIVGRKKEMIISGGENIYPLEIETVLAQHPCVQEAVVVGVPDAYWGERAVAFVVPKQGAAIDEGILVEHCRAHLARYKTPKEFVFLEALPKTSVGKIDKKALKDAYASRV</sequence>
<dbReference type="Pfam" id="PF13193">
    <property type="entry name" value="AMP-binding_C"/>
    <property type="match status" value="1"/>
</dbReference>